<dbReference type="InterPro" id="IPR008266">
    <property type="entry name" value="Tyr_kinase_AS"/>
</dbReference>
<dbReference type="OrthoDB" id="2749836at2759"/>
<dbReference type="EMBL" id="ML210306">
    <property type="protein sequence ID" value="TFK20248.1"/>
    <property type="molecule type" value="Genomic_DNA"/>
</dbReference>
<dbReference type="PROSITE" id="PS00109">
    <property type="entry name" value="PROTEIN_KINASE_TYR"/>
    <property type="match status" value="1"/>
</dbReference>
<dbReference type="GO" id="GO:0004672">
    <property type="term" value="F:protein kinase activity"/>
    <property type="evidence" value="ECO:0007669"/>
    <property type="project" value="InterPro"/>
</dbReference>
<accession>A0A5C3KWE9</accession>
<name>A0A5C3KWE9_COPMA</name>
<proteinExistence type="predicted"/>
<dbReference type="Proteomes" id="UP000307440">
    <property type="component" value="Unassembled WGS sequence"/>
</dbReference>
<protein>
    <recommendedName>
        <fullName evidence="1">Fungal-type protein kinase domain-containing protein</fullName>
    </recommendedName>
</protein>
<reference evidence="2 3" key="1">
    <citation type="journal article" date="2019" name="Nat. Ecol. Evol.">
        <title>Megaphylogeny resolves global patterns of mushroom evolution.</title>
        <authorList>
            <person name="Varga T."/>
            <person name="Krizsan K."/>
            <person name="Foldi C."/>
            <person name="Dima B."/>
            <person name="Sanchez-Garcia M."/>
            <person name="Sanchez-Ramirez S."/>
            <person name="Szollosi G.J."/>
            <person name="Szarkandi J.G."/>
            <person name="Papp V."/>
            <person name="Albert L."/>
            <person name="Andreopoulos W."/>
            <person name="Angelini C."/>
            <person name="Antonin V."/>
            <person name="Barry K.W."/>
            <person name="Bougher N.L."/>
            <person name="Buchanan P."/>
            <person name="Buyck B."/>
            <person name="Bense V."/>
            <person name="Catcheside P."/>
            <person name="Chovatia M."/>
            <person name="Cooper J."/>
            <person name="Damon W."/>
            <person name="Desjardin D."/>
            <person name="Finy P."/>
            <person name="Geml J."/>
            <person name="Haridas S."/>
            <person name="Hughes K."/>
            <person name="Justo A."/>
            <person name="Karasinski D."/>
            <person name="Kautmanova I."/>
            <person name="Kiss B."/>
            <person name="Kocsube S."/>
            <person name="Kotiranta H."/>
            <person name="LaButti K.M."/>
            <person name="Lechner B.E."/>
            <person name="Liimatainen K."/>
            <person name="Lipzen A."/>
            <person name="Lukacs Z."/>
            <person name="Mihaltcheva S."/>
            <person name="Morgado L.N."/>
            <person name="Niskanen T."/>
            <person name="Noordeloos M.E."/>
            <person name="Ohm R.A."/>
            <person name="Ortiz-Santana B."/>
            <person name="Ovrebo C."/>
            <person name="Racz N."/>
            <person name="Riley R."/>
            <person name="Savchenko A."/>
            <person name="Shiryaev A."/>
            <person name="Soop K."/>
            <person name="Spirin V."/>
            <person name="Szebenyi C."/>
            <person name="Tomsovsky M."/>
            <person name="Tulloss R.E."/>
            <person name="Uehling J."/>
            <person name="Grigoriev I.V."/>
            <person name="Vagvolgyi C."/>
            <person name="Papp T."/>
            <person name="Martin F.M."/>
            <person name="Miettinen O."/>
            <person name="Hibbett D.S."/>
            <person name="Nagy L.G."/>
        </authorList>
    </citation>
    <scope>NUCLEOTIDE SEQUENCE [LARGE SCALE GENOMIC DNA]</scope>
    <source>
        <strain evidence="2 3">CBS 121175</strain>
    </source>
</reference>
<feature type="domain" description="Fungal-type protein kinase" evidence="1">
    <location>
        <begin position="204"/>
        <end position="397"/>
    </location>
</feature>
<evidence type="ECO:0000313" key="2">
    <source>
        <dbReference type="EMBL" id="TFK20248.1"/>
    </source>
</evidence>
<dbReference type="AlphaFoldDB" id="A0A5C3KWE9"/>
<evidence type="ECO:0000313" key="3">
    <source>
        <dbReference type="Proteomes" id="UP000307440"/>
    </source>
</evidence>
<organism evidence="2 3">
    <name type="scientific">Coprinopsis marcescibilis</name>
    <name type="common">Agaric fungus</name>
    <name type="synonym">Psathyrella marcescibilis</name>
    <dbReference type="NCBI Taxonomy" id="230819"/>
    <lineage>
        <taxon>Eukaryota</taxon>
        <taxon>Fungi</taxon>
        <taxon>Dikarya</taxon>
        <taxon>Basidiomycota</taxon>
        <taxon>Agaricomycotina</taxon>
        <taxon>Agaricomycetes</taxon>
        <taxon>Agaricomycetidae</taxon>
        <taxon>Agaricales</taxon>
        <taxon>Agaricineae</taxon>
        <taxon>Psathyrellaceae</taxon>
        <taxon>Coprinopsis</taxon>
    </lineage>
</organism>
<dbReference type="InterPro" id="IPR040976">
    <property type="entry name" value="Pkinase_fungal"/>
</dbReference>
<dbReference type="PANTHER" id="PTHR38248">
    <property type="entry name" value="FUNK1 6"/>
    <property type="match status" value="1"/>
</dbReference>
<dbReference type="PANTHER" id="PTHR38248:SF2">
    <property type="entry name" value="FUNK1 11"/>
    <property type="match status" value="1"/>
</dbReference>
<evidence type="ECO:0000259" key="1">
    <source>
        <dbReference type="Pfam" id="PF17667"/>
    </source>
</evidence>
<dbReference type="Pfam" id="PF17667">
    <property type="entry name" value="Pkinase_fungal"/>
    <property type="match status" value="1"/>
</dbReference>
<gene>
    <name evidence="2" type="ORF">FA15DRAFT_708238</name>
</gene>
<sequence>MDIGHYIKVNVEKLVASIKVAEHPLDLPEHQRSWEKTFTSMASNDAIKQYLQTTTRFDSALAVLENPEAEVAAIRDAILSLLEDVLDYFPKKPLGTIRQNQPFVYAGTSDEIIITRDGPQFQEDRALAESGIRMPWLPKLLTVVCIEHKERSPSPENAMRRMAPFVVPLELSDWFTSTATEFGTLTKHRALETTQVSSSGSHPEDVGFDSHITWKNITNVQRRILRQVGLLKNPVFKGLGSYAVGRGTTGWLVVSKSGQKLFVKDSWQNMTYHSSPIPEEWLLETVIEKKVVGVVQMVQGSGQIYKTKFCAFGDKMDRGFFENKYAPNLNLAKSRIVMEFYGSPTNEFKTARQFLYAFHDTFNGHRSLLLDGGILHCDISVGNILLGRPNAKVDWRGVC</sequence>
<keyword evidence="3" id="KW-1185">Reference proteome</keyword>